<dbReference type="AlphaFoldDB" id="A0A1G7X0R6"/>
<gene>
    <name evidence="2" type="ORF">SAMN04488027_10713</name>
</gene>
<proteinExistence type="predicted"/>
<feature type="transmembrane region" description="Helical" evidence="1">
    <location>
        <begin position="106"/>
        <end position="125"/>
    </location>
</feature>
<keyword evidence="3" id="KW-1185">Reference proteome</keyword>
<reference evidence="2 3" key="1">
    <citation type="submission" date="2016-10" db="EMBL/GenBank/DDBJ databases">
        <authorList>
            <person name="de Groot N.N."/>
        </authorList>
    </citation>
    <scope>NUCLEOTIDE SEQUENCE [LARGE SCALE GENOMIC DNA]</scope>
    <source>
        <strain evidence="2 3">DSM 19803</strain>
    </source>
</reference>
<feature type="transmembrane region" description="Helical" evidence="1">
    <location>
        <begin position="76"/>
        <end position="94"/>
    </location>
</feature>
<evidence type="ECO:0000313" key="3">
    <source>
        <dbReference type="Proteomes" id="UP000199296"/>
    </source>
</evidence>
<protein>
    <submittedName>
        <fullName evidence="2">Uncharacterized protein</fullName>
    </submittedName>
</protein>
<dbReference type="PANTHER" id="PTHR30590:SF2">
    <property type="entry name" value="INNER MEMBRANE PROTEIN"/>
    <property type="match status" value="1"/>
</dbReference>
<keyword evidence="1" id="KW-0812">Transmembrane</keyword>
<sequence>MEPLTTIEIRPTQSQARIKALDVVRGITFAGILLRYIYGLGLPYSYSDPSVLGHTEGLNYYVWFAGELFFEGTMRGLFTILFGAGIVLLTTRLIHKGQGISTADVYYRRMIWLLPFGLVNSWLFLWQGKSVIHKTVPSAGTWRPGH</sequence>
<name>A0A1G7X0R6_9FLAO</name>
<keyword evidence="1" id="KW-0472">Membrane</keyword>
<dbReference type="RefSeq" id="WP_093367947.1">
    <property type="nucleotide sequence ID" value="NZ_FNCW01000007.1"/>
</dbReference>
<accession>A0A1G7X0R6</accession>
<dbReference type="PANTHER" id="PTHR30590">
    <property type="entry name" value="INNER MEMBRANE PROTEIN"/>
    <property type="match status" value="1"/>
</dbReference>
<keyword evidence="1" id="KW-1133">Transmembrane helix</keyword>
<dbReference type="EMBL" id="FNCW01000007">
    <property type="protein sequence ID" value="SDG77788.1"/>
    <property type="molecule type" value="Genomic_DNA"/>
</dbReference>
<dbReference type="STRING" id="470826.SAMN04488027_10713"/>
<evidence type="ECO:0000313" key="2">
    <source>
        <dbReference type="EMBL" id="SDG77788.1"/>
    </source>
</evidence>
<dbReference type="OrthoDB" id="9807744at2"/>
<evidence type="ECO:0000256" key="1">
    <source>
        <dbReference type="SAM" id="Phobius"/>
    </source>
</evidence>
<organism evidence="2 3">
    <name type="scientific">Psychroflexus sediminis</name>
    <dbReference type="NCBI Taxonomy" id="470826"/>
    <lineage>
        <taxon>Bacteria</taxon>
        <taxon>Pseudomonadati</taxon>
        <taxon>Bacteroidota</taxon>
        <taxon>Flavobacteriia</taxon>
        <taxon>Flavobacteriales</taxon>
        <taxon>Flavobacteriaceae</taxon>
        <taxon>Psychroflexus</taxon>
    </lineage>
</organism>
<dbReference type="InterPro" id="IPR052529">
    <property type="entry name" value="Bact_Transport_Assoc"/>
</dbReference>
<dbReference type="Proteomes" id="UP000199296">
    <property type="component" value="Unassembled WGS sequence"/>
</dbReference>
<feature type="transmembrane region" description="Helical" evidence="1">
    <location>
        <begin position="20"/>
        <end position="38"/>
    </location>
</feature>